<keyword evidence="4" id="KW-1185">Reference proteome</keyword>
<dbReference type="Proteomes" id="UP001249851">
    <property type="component" value="Unassembled WGS sequence"/>
</dbReference>
<evidence type="ECO:0000313" key="4">
    <source>
        <dbReference type="Proteomes" id="UP001249851"/>
    </source>
</evidence>
<gene>
    <name evidence="3" type="ORF">P5673_028128</name>
</gene>
<dbReference type="EMBL" id="JARQWQ010000102">
    <property type="protein sequence ID" value="KAK2551066.1"/>
    <property type="molecule type" value="Genomic_DNA"/>
</dbReference>
<name>A0AAD9PXW7_ACRCE</name>
<dbReference type="PROSITE" id="PS50041">
    <property type="entry name" value="C_TYPE_LECTIN_2"/>
    <property type="match status" value="1"/>
</dbReference>
<dbReference type="Pfam" id="PF00059">
    <property type="entry name" value="Lectin_C"/>
    <property type="match status" value="1"/>
</dbReference>
<feature type="chain" id="PRO_5042131466" evidence="1">
    <location>
        <begin position="27"/>
        <end position="214"/>
    </location>
</feature>
<dbReference type="SMART" id="SM00034">
    <property type="entry name" value="CLECT"/>
    <property type="match status" value="1"/>
</dbReference>
<dbReference type="PANTHER" id="PTHR22803">
    <property type="entry name" value="MANNOSE, PHOSPHOLIPASE, LECTIN RECEPTOR RELATED"/>
    <property type="match status" value="1"/>
</dbReference>
<evidence type="ECO:0000313" key="3">
    <source>
        <dbReference type="EMBL" id="KAK2551066.1"/>
    </source>
</evidence>
<dbReference type="InterPro" id="IPR050111">
    <property type="entry name" value="C-type_lectin/snaclec_domain"/>
</dbReference>
<protein>
    <submittedName>
        <fullName evidence="3">C-type lectin domain family 4 member E</fullName>
    </submittedName>
</protein>
<organism evidence="3 4">
    <name type="scientific">Acropora cervicornis</name>
    <name type="common">Staghorn coral</name>
    <dbReference type="NCBI Taxonomy" id="6130"/>
    <lineage>
        <taxon>Eukaryota</taxon>
        <taxon>Metazoa</taxon>
        <taxon>Cnidaria</taxon>
        <taxon>Anthozoa</taxon>
        <taxon>Hexacorallia</taxon>
        <taxon>Scleractinia</taxon>
        <taxon>Astrocoeniina</taxon>
        <taxon>Acroporidae</taxon>
        <taxon>Acropora</taxon>
    </lineage>
</organism>
<dbReference type="AlphaFoldDB" id="A0AAD9PXW7"/>
<feature type="domain" description="C-type lectin" evidence="2">
    <location>
        <begin position="77"/>
        <end position="194"/>
    </location>
</feature>
<dbReference type="SUPFAM" id="SSF56436">
    <property type="entry name" value="C-type lectin-like"/>
    <property type="match status" value="1"/>
</dbReference>
<sequence length="214" mass="24030">MNAKGLIFCFTVVLVIFLLVTETTQAHGVFTKDKSCLRRDVKEEIIKEIRKRLDILSAKSECCEGACGCCPPRWDKHGDSCYYVEKNATSKWQDARKRCQNMGADLAIITSSDENRFIANLTKKYKITSGLGIWFGLQRLADNKFYWIDGTPLESHFQAWGQGQPDNSGGRENCGHMRGLVDQPPGQWNDLPCSLGAGYAPYPGLICEKSISYF</sequence>
<evidence type="ECO:0000256" key="1">
    <source>
        <dbReference type="SAM" id="SignalP"/>
    </source>
</evidence>
<evidence type="ECO:0000259" key="2">
    <source>
        <dbReference type="PROSITE" id="PS50041"/>
    </source>
</evidence>
<keyword evidence="1" id="KW-0732">Signal</keyword>
<accession>A0AAD9PXW7</accession>
<reference evidence="3" key="2">
    <citation type="journal article" date="2023" name="Science">
        <title>Genomic signatures of disease resistance in endangered staghorn corals.</title>
        <authorList>
            <person name="Vollmer S.V."/>
            <person name="Selwyn J.D."/>
            <person name="Despard B.A."/>
            <person name="Roesel C.L."/>
        </authorList>
    </citation>
    <scope>NUCLEOTIDE SEQUENCE</scope>
    <source>
        <strain evidence="3">K2</strain>
    </source>
</reference>
<proteinExistence type="predicted"/>
<dbReference type="InterPro" id="IPR001304">
    <property type="entry name" value="C-type_lectin-like"/>
</dbReference>
<reference evidence="3" key="1">
    <citation type="journal article" date="2023" name="G3 (Bethesda)">
        <title>Whole genome assembly and annotation of the endangered Caribbean coral Acropora cervicornis.</title>
        <authorList>
            <person name="Selwyn J.D."/>
            <person name="Vollmer S.V."/>
        </authorList>
    </citation>
    <scope>NUCLEOTIDE SEQUENCE</scope>
    <source>
        <strain evidence="3">K2</strain>
    </source>
</reference>
<feature type="signal peptide" evidence="1">
    <location>
        <begin position="1"/>
        <end position="26"/>
    </location>
</feature>
<comment type="caution">
    <text evidence="3">The sequence shown here is derived from an EMBL/GenBank/DDBJ whole genome shotgun (WGS) entry which is preliminary data.</text>
</comment>
<dbReference type="InterPro" id="IPR016186">
    <property type="entry name" value="C-type_lectin-like/link_sf"/>
</dbReference>
<dbReference type="InterPro" id="IPR016187">
    <property type="entry name" value="CTDL_fold"/>
</dbReference>
<dbReference type="Gene3D" id="3.10.100.10">
    <property type="entry name" value="Mannose-Binding Protein A, subunit A"/>
    <property type="match status" value="1"/>
</dbReference>